<dbReference type="GO" id="GO:0004674">
    <property type="term" value="F:protein serine/threonine kinase activity"/>
    <property type="evidence" value="ECO:0007669"/>
    <property type="project" value="UniProtKB-KW"/>
</dbReference>
<dbReference type="InterPro" id="IPR017441">
    <property type="entry name" value="Protein_kinase_ATP_BS"/>
</dbReference>
<evidence type="ECO:0000256" key="15">
    <source>
        <dbReference type="ARBA" id="ARBA00047899"/>
    </source>
</evidence>
<evidence type="ECO:0000256" key="13">
    <source>
        <dbReference type="ARBA" id="ARBA00023136"/>
    </source>
</evidence>
<keyword evidence="14" id="KW-0539">Nucleus</keyword>
<feature type="domain" description="Protein kinase" evidence="19">
    <location>
        <begin position="503"/>
        <end position="602"/>
    </location>
</feature>
<accession>A0A7N0UUN4</accession>
<feature type="region of interest" description="Disordered" evidence="18">
    <location>
        <begin position="65"/>
        <end position="92"/>
    </location>
</feature>
<dbReference type="GO" id="GO:0034511">
    <property type="term" value="F:U3 snoRNA binding"/>
    <property type="evidence" value="ECO:0007669"/>
    <property type="project" value="InterPro"/>
</dbReference>
<dbReference type="InterPro" id="IPR001245">
    <property type="entry name" value="Ser-Thr/Tyr_kinase_cat_dom"/>
</dbReference>
<dbReference type="Gene3D" id="3.30.200.20">
    <property type="entry name" value="Phosphorylase Kinase, domain 1"/>
    <property type="match status" value="1"/>
</dbReference>
<evidence type="ECO:0000256" key="5">
    <source>
        <dbReference type="ARBA" id="ARBA00022475"/>
    </source>
</evidence>
<dbReference type="PROSITE" id="PS00107">
    <property type="entry name" value="PROTEIN_KINASE_ATP"/>
    <property type="match status" value="1"/>
</dbReference>
<evidence type="ECO:0000256" key="18">
    <source>
        <dbReference type="SAM" id="MobiDB-lite"/>
    </source>
</evidence>
<evidence type="ECO:0000256" key="16">
    <source>
        <dbReference type="ARBA" id="ARBA00048679"/>
    </source>
</evidence>
<evidence type="ECO:0000256" key="11">
    <source>
        <dbReference type="ARBA" id="ARBA00022840"/>
    </source>
</evidence>
<dbReference type="InterPro" id="IPR010678">
    <property type="entry name" value="UTP25"/>
</dbReference>
<evidence type="ECO:0000256" key="3">
    <source>
        <dbReference type="ARBA" id="ARBA00009223"/>
    </source>
</evidence>
<keyword evidence="13" id="KW-0472">Membrane</keyword>
<proteinExistence type="inferred from homology"/>
<reference evidence="20" key="1">
    <citation type="submission" date="2021-01" db="UniProtKB">
        <authorList>
            <consortium name="EnsemblPlants"/>
        </authorList>
    </citation>
    <scope>IDENTIFICATION</scope>
</reference>
<dbReference type="PANTHER" id="PTHR12933">
    <property type="entry name" value="ORF PROTEIN-RELATED"/>
    <property type="match status" value="1"/>
</dbReference>
<dbReference type="AlphaFoldDB" id="A0A7N0UUN4"/>
<sequence>MHSLNHVLKTRDVINKNDAKLAKHQGSATEDILSSERYLDHSFTRPKVNVEHMDRFSNEFGAGMVEEEEEKTSSLQNCNDSNSKSSKPSDFRALFDGNNNDHLMMGIKFTSVQRKVVCAHEADVVKIGEAEDDKEKDVDYLSSIEILIIDHADVMAMQNWSHVKSVIEKMNQMPTKQHGTDVMRIKQWYLDGLSKYYRQTIVLGSYLTPDMNALFNHQCFNYQGKVKLDCEYKGVLHKILLQVRQIYECFDAESILVVDDARFKYFTDKVFPKIRDTVQGGIMIFMSSYLEFVRIRNFLKSQDASFCLLGEYTKQSDISRARIWFFEGKRKIMLYTERAHFYHRYKSTPERKEFYPEVVNMLDGSQNMTATVLFSKYDKLRVCVTMMYHSTCNACLYQNSSSSPKHLLNYMLCLQLERIVGTGPAKRMYPYSGADLSDEIPTFANLALPFFAVAESVPPKVIKHQGFNLDCVGQIDFQRQSYFPNSGGKWFKLNEWERATNGFSAKNLIGHGTHGVVYKGMLADGILIAVKQMLDLDSTCDQDFANEVEIISKIRHRNLLPLRGCCVTSDNLNEKRRFLIYDCMYRGSLSENLCSYQMVEGG</sequence>
<dbReference type="EnsemblPlants" id="Kaladp0082s0060.1.v1.1">
    <property type="protein sequence ID" value="Kaladp0082s0060.1.v1.1"/>
    <property type="gene ID" value="Kaladp0082s0060.v1.1"/>
</dbReference>
<evidence type="ECO:0000256" key="10">
    <source>
        <dbReference type="ARBA" id="ARBA00022777"/>
    </source>
</evidence>
<dbReference type="GO" id="GO:0000462">
    <property type="term" value="P:maturation of SSU-rRNA from tricistronic rRNA transcript (SSU-rRNA, 5.8S rRNA, LSU-rRNA)"/>
    <property type="evidence" value="ECO:0007669"/>
    <property type="project" value="TreeGrafter"/>
</dbReference>
<dbReference type="EC" id="2.7.11.1" evidence="4"/>
<dbReference type="InterPro" id="IPR053939">
    <property type="entry name" value="UTP25_C"/>
</dbReference>
<evidence type="ECO:0000256" key="4">
    <source>
        <dbReference type="ARBA" id="ARBA00012513"/>
    </source>
</evidence>
<evidence type="ECO:0000256" key="7">
    <source>
        <dbReference type="ARBA" id="ARBA00022679"/>
    </source>
</evidence>
<keyword evidence="9 17" id="KW-0547">Nucleotide-binding</keyword>
<evidence type="ECO:0000256" key="17">
    <source>
        <dbReference type="PROSITE-ProRule" id="PRU10141"/>
    </source>
</evidence>
<organism evidence="20 21">
    <name type="scientific">Kalanchoe fedtschenkoi</name>
    <name type="common">Lavender scallops</name>
    <name type="synonym">South American air plant</name>
    <dbReference type="NCBI Taxonomy" id="63787"/>
    <lineage>
        <taxon>Eukaryota</taxon>
        <taxon>Viridiplantae</taxon>
        <taxon>Streptophyta</taxon>
        <taxon>Embryophyta</taxon>
        <taxon>Tracheophyta</taxon>
        <taxon>Spermatophyta</taxon>
        <taxon>Magnoliopsida</taxon>
        <taxon>eudicotyledons</taxon>
        <taxon>Gunneridae</taxon>
        <taxon>Pentapetalae</taxon>
        <taxon>Saxifragales</taxon>
        <taxon>Crassulaceae</taxon>
        <taxon>Kalanchoe</taxon>
    </lineage>
</organism>
<evidence type="ECO:0000259" key="19">
    <source>
        <dbReference type="PROSITE" id="PS50011"/>
    </source>
</evidence>
<protein>
    <recommendedName>
        <fullName evidence="4">non-specific serine/threonine protein kinase</fullName>
        <ecNumber evidence="4">2.7.11.1</ecNumber>
    </recommendedName>
</protein>
<keyword evidence="8" id="KW-0812">Transmembrane</keyword>
<dbReference type="GO" id="GO:0019843">
    <property type="term" value="F:rRNA binding"/>
    <property type="evidence" value="ECO:0007669"/>
    <property type="project" value="TreeGrafter"/>
</dbReference>
<dbReference type="PANTHER" id="PTHR12933:SF0">
    <property type="entry name" value="U3 SMALL NUCLEOLAR RNA-ASSOCIATED PROTEIN 25 HOMOLOG"/>
    <property type="match status" value="1"/>
</dbReference>
<evidence type="ECO:0000256" key="1">
    <source>
        <dbReference type="ARBA" id="ARBA00004162"/>
    </source>
</evidence>
<keyword evidence="7" id="KW-0808">Transferase</keyword>
<dbReference type="GO" id="GO:0005886">
    <property type="term" value="C:plasma membrane"/>
    <property type="evidence" value="ECO:0007669"/>
    <property type="project" value="UniProtKB-SubCell"/>
</dbReference>
<evidence type="ECO:0000256" key="9">
    <source>
        <dbReference type="ARBA" id="ARBA00022741"/>
    </source>
</evidence>
<keyword evidence="21" id="KW-1185">Reference proteome</keyword>
<dbReference type="Gramene" id="Kaladp0082s0060.1.v1.1">
    <property type="protein sequence ID" value="Kaladp0082s0060.1.v1.1"/>
    <property type="gene ID" value="Kaladp0082s0060.v1.1"/>
</dbReference>
<dbReference type="SUPFAM" id="SSF56112">
    <property type="entry name" value="Protein kinase-like (PK-like)"/>
    <property type="match status" value="1"/>
</dbReference>
<feature type="compositionally biased region" description="Low complexity" evidence="18">
    <location>
        <begin position="79"/>
        <end position="88"/>
    </location>
</feature>
<dbReference type="GO" id="GO:0032040">
    <property type="term" value="C:small-subunit processome"/>
    <property type="evidence" value="ECO:0007669"/>
    <property type="project" value="TreeGrafter"/>
</dbReference>
<keyword evidence="6" id="KW-0723">Serine/threonine-protein kinase</keyword>
<dbReference type="GO" id="GO:0005524">
    <property type="term" value="F:ATP binding"/>
    <property type="evidence" value="ECO:0007669"/>
    <property type="project" value="UniProtKB-UniRule"/>
</dbReference>
<keyword evidence="11 17" id="KW-0067">ATP-binding</keyword>
<comment type="similarity">
    <text evidence="3">Belongs to the UTP25 family.</text>
</comment>
<name>A0A7N0UUN4_KALFE</name>
<evidence type="ECO:0000256" key="14">
    <source>
        <dbReference type="ARBA" id="ARBA00023242"/>
    </source>
</evidence>
<keyword evidence="12" id="KW-1133">Transmembrane helix</keyword>
<dbReference type="InterPro" id="IPR053940">
    <property type="entry name" value="UTP25_NTPase-like"/>
</dbReference>
<evidence type="ECO:0000256" key="8">
    <source>
        <dbReference type="ARBA" id="ARBA00022692"/>
    </source>
</evidence>
<dbReference type="Pfam" id="PF22916">
    <property type="entry name" value="UTP25_NTPase-like"/>
    <property type="match status" value="2"/>
</dbReference>
<dbReference type="InterPro" id="IPR000719">
    <property type="entry name" value="Prot_kinase_dom"/>
</dbReference>
<evidence type="ECO:0000256" key="6">
    <source>
        <dbReference type="ARBA" id="ARBA00022527"/>
    </source>
</evidence>
<evidence type="ECO:0000256" key="2">
    <source>
        <dbReference type="ARBA" id="ARBA00004604"/>
    </source>
</evidence>
<feature type="binding site" evidence="17">
    <location>
        <position position="531"/>
    </location>
    <ligand>
        <name>ATP</name>
        <dbReference type="ChEBI" id="CHEBI:30616"/>
    </ligand>
</feature>
<dbReference type="Pfam" id="PF07714">
    <property type="entry name" value="PK_Tyr_Ser-Thr"/>
    <property type="match status" value="1"/>
</dbReference>
<dbReference type="PROSITE" id="PS50011">
    <property type="entry name" value="PROTEIN_KINASE_DOM"/>
    <property type="match status" value="1"/>
</dbReference>
<dbReference type="FunFam" id="3.30.200.20:FF:000542">
    <property type="entry name" value="Receptor-like serine/threonine-protein kinase At4g25390"/>
    <property type="match status" value="1"/>
</dbReference>
<keyword evidence="5" id="KW-1003">Cell membrane</keyword>
<comment type="subcellular location">
    <subcellularLocation>
        <location evidence="1">Cell membrane</location>
        <topology evidence="1">Single-pass membrane protein</topology>
    </subcellularLocation>
    <subcellularLocation>
        <location evidence="2">Nucleus</location>
        <location evidence="2">Nucleolus</location>
    </subcellularLocation>
</comment>
<comment type="catalytic activity">
    <reaction evidence="15">
        <text>L-threonyl-[protein] + ATP = O-phospho-L-threonyl-[protein] + ADP + H(+)</text>
        <dbReference type="Rhea" id="RHEA:46608"/>
        <dbReference type="Rhea" id="RHEA-COMP:11060"/>
        <dbReference type="Rhea" id="RHEA-COMP:11605"/>
        <dbReference type="ChEBI" id="CHEBI:15378"/>
        <dbReference type="ChEBI" id="CHEBI:30013"/>
        <dbReference type="ChEBI" id="CHEBI:30616"/>
        <dbReference type="ChEBI" id="CHEBI:61977"/>
        <dbReference type="ChEBI" id="CHEBI:456216"/>
        <dbReference type="EC" id="2.7.11.1"/>
    </reaction>
</comment>
<dbReference type="Proteomes" id="UP000594263">
    <property type="component" value="Unplaced"/>
</dbReference>
<evidence type="ECO:0000256" key="12">
    <source>
        <dbReference type="ARBA" id="ARBA00022989"/>
    </source>
</evidence>
<keyword evidence="10" id="KW-0418">Kinase</keyword>
<evidence type="ECO:0000313" key="21">
    <source>
        <dbReference type="Proteomes" id="UP000594263"/>
    </source>
</evidence>
<evidence type="ECO:0000313" key="20">
    <source>
        <dbReference type="EnsemblPlants" id="Kaladp0082s0060.1.v1.1"/>
    </source>
</evidence>
<comment type="catalytic activity">
    <reaction evidence="16">
        <text>L-seryl-[protein] + ATP = O-phospho-L-seryl-[protein] + ADP + H(+)</text>
        <dbReference type="Rhea" id="RHEA:17989"/>
        <dbReference type="Rhea" id="RHEA-COMP:9863"/>
        <dbReference type="Rhea" id="RHEA-COMP:11604"/>
        <dbReference type="ChEBI" id="CHEBI:15378"/>
        <dbReference type="ChEBI" id="CHEBI:29999"/>
        <dbReference type="ChEBI" id="CHEBI:30616"/>
        <dbReference type="ChEBI" id="CHEBI:83421"/>
        <dbReference type="ChEBI" id="CHEBI:456216"/>
        <dbReference type="EC" id="2.7.11.1"/>
    </reaction>
</comment>
<dbReference type="Pfam" id="PF06862">
    <property type="entry name" value="Utp25_C"/>
    <property type="match status" value="1"/>
</dbReference>
<dbReference type="InterPro" id="IPR011009">
    <property type="entry name" value="Kinase-like_dom_sf"/>
</dbReference>